<dbReference type="PANTHER" id="PTHR47816:SF4">
    <property type="entry name" value="RIBOSOMAL RNA SMALL SUBUNIT METHYLTRANSFERASE C"/>
    <property type="match status" value="1"/>
</dbReference>
<accession>A0A6J7URW4</accession>
<dbReference type="GO" id="GO:0008757">
    <property type="term" value="F:S-adenosylmethionine-dependent methyltransferase activity"/>
    <property type="evidence" value="ECO:0007669"/>
    <property type="project" value="InterPro"/>
</dbReference>
<protein>
    <submittedName>
        <fullName evidence="4">Unannotated protein</fullName>
    </submittedName>
</protein>
<dbReference type="InterPro" id="IPR046977">
    <property type="entry name" value="RsmC/RlmG"/>
</dbReference>
<gene>
    <name evidence="4" type="ORF">UFOPK4347_01263</name>
</gene>
<evidence type="ECO:0000256" key="1">
    <source>
        <dbReference type="ARBA" id="ARBA00022603"/>
    </source>
</evidence>
<evidence type="ECO:0000313" key="4">
    <source>
        <dbReference type="EMBL" id="CAB5066717.1"/>
    </source>
</evidence>
<proteinExistence type="predicted"/>
<dbReference type="SUPFAM" id="SSF53335">
    <property type="entry name" value="S-adenosyl-L-methionine-dependent methyltransferases"/>
    <property type="match status" value="1"/>
</dbReference>
<dbReference type="Pfam" id="PF05175">
    <property type="entry name" value="MTS"/>
    <property type="match status" value="1"/>
</dbReference>
<dbReference type="InterPro" id="IPR007848">
    <property type="entry name" value="Small_mtfrase_dom"/>
</dbReference>
<dbReference type="AlphaFoldDB" id="A0A6J7URW4"/>
<dbReference type="EMBL" id="CAFBQU010000037">
    <property type="protein sequence ID" value="CAB5066717.1"/>
    <property type="molecule type" value="Genomic_DNA"/>
</dbReference>
<name>A0A6J7URW4_9ZZZZ</name>
<dbReference type="CDD" id="cd02440">
    <property type="entry name" value="AdoMet_MTases"/>
    <property type="match status" value="1"/>
</dbReference>
<organism evidence="4">
    <name type="scientific">freshwater metagenome</name>
    <dbReference type="NCBI Taxonomy" id="449393"/>
    <lineage>
        <taxon>unclassified sequences</taxon>
        <taxon>metagenomes</taxon>
        <taxon>ecological metagenomes</taxon>
    </lineage>
</organism>
<evidence type="ECO:0000259" key="3">
    <source>
        <dbReference type="Pfam" id="PF05175"/>
    </source>
</evidence>
<dbReference type="InterPro" id="IPR029063">
    <property type="entry name" value="SAM-dependent_MTases_sf"/>
</dbReference>
<feature type="domain" description="Methyltransferase small" evidence="3">
    <location>
        <begin position="39"/>
        <end position="202"/>
    </location>
</feature>
<keyword evidence="1" id="KW-0489">Methyltransferase</keyword>
<dbReference type="Gene3D" id="3.40.50.150">
    <property type="entry name" value="Vaccinia Virus protein VP39"/>
    <property type="match status" value="1"/>
</dbReference>
<sequence>MNSGAQQHYFSSEEGDLAKIGSAVRDVNWNAFGHDFLAKSDRGVFSYDHLDRGTAVFFSLVPLPPDQGNFLDLGCGWGPMSLCMAKLAPASKVWAIDVNPRARDLVLRNINIAQLKNIHVESPDNVPSDIQFDLIWSNPPIRIGKEALHELLMRWLPRLTPTGEAWLVVQKNLGSDSLAQWIEENGYAVKRLGSKKGFRVLRVTHGVDIATEAT</sequence>
<dbReference type="GO" id="GO:0032259">
    <property type="term" value="P:methylation"/>
    <property type="evidence" value="ECO:0007669"/>
    <property type="project" value="UniProtKB-KW"/>
</dbReference>
<reference evidence="4" key="1">
    <citation type="submission" date="2020-05" db="EMBL/GenBank/DDBJ databases">
        <authorList>
            <person name="Chiriac C."/>
            <person name="Salcher M."/>
            <person name="Ghai R."/>
            <person name="Kavagutti S V."/>
        </authorList>
    </citation>
    <scope>NUCLEOTIDE SEQUENCE</scope>
</reference>
<keyword evidence="2" id="KW-0808">Transferase</keyword>
<evidence type="ECO:0000256" key="2">
    <source>
        <dbReference type="ARBA" id="ARBA00022679"/>
    </source>
</evidence>
<dbReference type="PANTHER" id="PTHR47816">
    <property type="entry name" value="RIBOSOMAL RNA SMALL SUBUNIT METHYLTRANSFERASE C"/>
    <property type="match status" value="1"/>
</dbReference>